<dbReference type="EMBL" id="FTNC01000002">
    <property type="protein sequence ID" value="SIQ20126.1"/>
    <property type="molecule type" value="Genomic_DNA"/>
</dbReference>
<dbReference type="PANTHER" id="PTHR33941">
    <property type="entry name" value="PROPANEDIOL UTILIZATION PROTEIN PDUA"/>
    <property type="match status" value="1"/>
</dbReference>
<sequence>MAREAVGFIEVYGFSPAILAADIALKTADVDLAAIESTKGKPGSPGLVVFIKLRGSVDAVKAAVEAGVEKAANYTEVIASNVIARPDSSLNSVVDYSNV</sequence>
<keyword evidence="6" id="KW-1185">Reference proteome</keyword>
<dbReference type="InterPro" id="IPR050575">
    <property type="entry name" value="BMC_shell"/>
</dbReference>
<gene>
    <name evidence="5" type="ORF">SAMN05421834_10266</name>
</gene>
<comment type="subcellular location">
    <subcellularLocation>
        <location evidence="1">Bacterial microcompartment</location>
    </subcellularLocation>
</comment>
<organism evidence="5 6">
    <name type="scientific">Halanaerobium kushneri</name>
    <dbReference type="NCBI Taxonomy" id="56779"/>
    <lineage>
        <taxon>Bacteria</taxon>
        <taxon>Bacillati</taxon>
        <taxon>Bacillota</taxon>
        <taxon>Clostridia</taxon>
        <taxon>Halanaerobiales</taxon>
        <taxon>Halanaerobiaceae</taxon>
        <taxon>Halanaerobium</taxon>
    </lineage>
</organism>
<dbReference type="OrthoDB" id="9812608at2"/>
<comment type="similarity">
    <text evidence="3">Belongs to the bacterial microcompartments protein family.</text>
</comment>
<evidence type="ECO:0000259" key="4">
    <source>
        <dbReference type="PROSITE" id="PS51930"/>
    </source>
</evidence>
<dbReference type="InterPro" id="IPR044872">
    <property type="entry name" value="CcmK/CsoS1_BMC"/>
</dbReference>
<dbReference type="PANTHER" id="PTHR33941:SF11">
    <property type="entry name" value="BACTERIAL MICROCOMPARTMENT SHELL PROTEIN PDUJ"/>
    <property type="match status" value="1"/>
</dbReference>
<protein>
    <submittedName>
        <fullName evidence="5">BMC domain-containing protein</fullName>
    </submittedName>
</protein>
<dbReference type="Gene3D" id="3.30.70.1710">
    <property type="match status" value="1"/>
</dbReference>
<evidence type="ECO:0000256" key="2">
    <source>
        <dbReference type="ARBA" id="ARBA00024446"/>
    </source>
</evidence>
<dbReference type="GO" id="GO:0031469">
    <property type="term" value="C:bacterial microcompartment"/>
    <property type="evidence" value="ECO:0007669"/>
    <property type="project" value="UniProtKB-SubCell"/>
</dbReference>
<feature type="domain" description="BMC" evidence="4">
    <location>
        <begin position="5"/>
        <end position="95"/>
    </location>
</feature>
<dbReference type="PROSITE" id="PS51930">
    <property type="entry name" value="BMC_2"/>
    <property type="match status" value="1"/>
</dbReference>
<accession>A0A1N6QUX1</accession>
<name>A0A1N6QUX1_9FIRM</name>
<evidence type="ECO:0000256" key="1">
    <source>
        <dbReference type="ARBA" id="ARBA00024322"/>
    </source>
</evidence>
<dbReference type="SMART" id="SM00877">
    <property type="entry name" value="BMC"/>
    <property type="match status" value="1"/>
</dbReference>
<dbReference type="SUPFAM" id="SSF143414">
    <property type="entry name" value="CcmK-like"/>
    <property type="match status" value="1"/>
</dbReference>
<keyword evidence="2" id="KW-1283">Bacterial microcompartment</keyword>
<dbReference type="CDD" id="cd07045">
    <property type="entry name" value="BMC_CcmK_like"/>
    <property type="match status" value="1"/>
</dbReference>
<evidence type="ECO:0000256" key="3">
    <source>
        <dbReference type="PROSITE-ProRule" id="PRU01278"/>
    </source>
</evidence>
<proteinExistence type="inferred from homology"/>
<dbReference type="Pfam" id="PF00936">
    <property type="entry name" value="BMC"/>
    <property type="match status" value="1"/>
</dbReference>
<evidence type="ECO:0000313" key="5">
    <source>
        <dbReference type="EMBL" id="SIQ20126.1"/>
    </source>
</evidence>
<evidence type="ECO:0000313" key="6">
    <source>
        <dbReference type="Proteomes" id="UP000185669"/>
    </source>
</evidence>
<dbReference type="InterPro" id="IPR037233">
    <property type="entry name" value="CcmK-like_sf"/>
</dbReference>
<dbReference type="AlphaFoldDB" id="A0A1N6QUX1"/>
<dbReference type="STRING" id="56779.SAMN05421834_10266"/>
<dbReference type="RefSeq" id="WP_076543741.1">
    <property type="nucleotide sequence ID" value="NZ_FTNC01000002.1"/>
</dbReference>
<reference evidence="6" key="1">
    <citation type="submission" date="2017-01" db="EMBL/GenBank/DDBJ databases">
        <authorList>
            <person name="Varghese N."/>
            <person name="Submissions S."/>
        </authorList>
    </citation>
    <scope>NUCLEOTIDE SEQUENCE [LARGE SCALE GENOMIC DNA]</scope>
    <source>
        <strain evidence="6">ATCC 700103</strain>
    </source>
</reference>
<dbReference type="Proteomes" id="UP000185669">
    <property type="component" value="Unassembled WGS sequence"/>
</dbReference>
<dbReference type="InterPro" id="IPR000249">
    <property type="entry name" value="BMC_dom"/>
</dbReference>